<accession>A0A5K1VMG8</accession>
<dbReference type="SUPFAM" id="SSF109993">
    <property type="entry name" value="VPS9 domain"/>
    <property type="match status" value="1"/>
</dbReference>
<dbReference type="Proteomes" id="UP000078387">
    <property type="component" value="Unassembled WGS sequence"/>
</dbReference>
<reference evidence="2 3" key="1">
    <citation type="submission" date="2016-05" db="EMBL/GenBank/DDBJ databases">
        <title>First whole genome sequencing of Entamoeba histolytica HM1:IMSS-clone-6.</title>
        <authorList>
            <person name="Mukherjee Avik.K."/>
            <person name="Izumyama S."/>
            <person name="Nakada-Tsukui K."/>
            <person name="Nozaki T."/>
        </authorList>
    </citation>
    <scope>NUCLEOTIDE SEQUENCE [LARGE SCALE GENOMIC DNA]</scope>
    <source>
        <strain evidence="2 3">HM1:IMSS clone 6</strain>
    </source>
</reference>
<dbReference type="InterPro" id="IPR037191">
    <property type="entry name" value="VPS9_dom_sf"/>
</dbReference>
<protein>
    <recommendedName>
        <fullName evidence="1">VPS9 domain-containing protein</fullName>
    </recommendedName>
</protein>
<evidence type="ECO:0000259" key="1">
    <source>
        <dbReference type="PROSITE" id="PS51205"/>
    </source>
</evidence>
<dbReference type="InterPro" id="IPR003123">
    <property type="entry name" value="VPS9"/>
</dbReference>
<feature type="domain" description="VPS9" evidence="1">
    <location>
        <begin position="306"/>
        <end position="435"/>
    </location>
</feature>
<gene>
    <name evidence="2" type="ORF">CL6EHI_125610</name>
</gene>
<sequence length="525" mass="60825">MKKSITYKPSCLPHKSSNSIIIDTHKMIKAINSNDPQFIVLKEAAIKYNCVLLLPPASLVKDLVITPNLLASHLILLDTSHKFITLSYVPGTVQDSIIRIYPPIPYSTFYPRLLEEAEQIIRNTTSNNCVLIESVDSLYCGEHHLTMLHISDVIVYQGCEWKWKQCSIYDNNEYQIELFFQQKIELLNKEITSMNMDIRQQTRNILNEEIVIFKIINLDNSLLKQIEAFVLKFPLIVKGISLEEREKIISQYCNEFCDKIRKDQMYCVMNNIRLKSVLKRMIITRLYPYLWQPSISVLEGTIINSTMMDLSIKEIMKLHNFVSLKQLGLSNKNIPSFSEIIEYIKEVDGLRCPNDKLQYLNGIILMVEQICKFLYTPNDVDTLLKFIIIKSQMPHFASTLRYIEVYSDKENKKSILNTYNKVLEFCSSLCQNSLLIDEQTYDEEIQRVSSVKEIKIDCGPLALTDVQILGLLDLTTTEQPIQLDAVLKKNPEDIRQEDIPILIHLLKQFNEENIELKKLIAANEQ</sequence>
<dbReference type="VEuPathDB" id="AmoebaDB:EHI_125610"/>
<dbReference type="AlphaFoldDB" id="A0A5K1VMG8"/>
<proteinExistence type="predicted"/>
<comment type="caution">
    <text evidence="2">The sequence shown here is derived from an EMBL/GenBank/DDBJ whole genome shotgun (WGS) entry which is preliminary data.</text>
</comment>
<dbReference type="Gene3D" id="1.20.1050.80">
    <property type="entry name" value="VPS9 domain"/>
    <property type="match status" value="1"/>
</dbReference>
<organism evidence="2 3">
    <name type="scientific">Entamoeba histolytica</name>
    <dbReference type="NCBI Taxonomy" id="5759"/>
    <lineage>
        <taxon>Eukaryota</taxon>
        <taxon>Amoebozoa</taxon>
        <taxon>Evosea</taxon>
        <taxon>Archamoebae</taxon>
        <taxon>Mastigamoebida</taxon>
        <taxon>Entamoebidae</taxon>
        <taxon>Entamoeba</taxon>
    </lineage>
</organism>
<dbReference type="VEuPathDB" id="AmoebaDB:EHI8A_146020"/>
<dbReference type="PROSITE" id="PS51205">
    <property type="entry name" value="VPS9"/>
    <property type="match status" value="1"/>
</dbReference>
<dbReference type="OMA" id="HIDNILF"/>
<name>A0A5K1VMG8_ENTHI</name>
<dbReference type="VEuPathDB" id="AmoebaDB:EHI7A_128360"/>
<dbReference type="VEuPathDB" id="AmoebaDB:EHI5A_175950"/>
<evidence type="ECO:0000313" key="2">
    <source>
        <dbReference type="EMBL" id="GAT92805.1"/>
    </source>
</evidence>
<dbReference type="EMBL" id="BDEQ01000001">
    <property type="protein sequence ID" value="GAT92805.1"/>
    <property type="molecule type" value="Genomic_DNA"/>
</dbReference>
<evidence type="ECO:0000313" key="3">
    <source>
        <dbReference type="Proteomes" id="UP000078387"/>
    </source>
</evidence>
<dbReference type="VEuPathDB" id="AmoebaDB:KM1_219410"/>